<dbReference type="InterPro" id="IPR053204">
    <property type="entry name" value="Oxopyrrolidines_Biosynth-assoc"/>
</dbReference>
<gene>
    <name evidence="1" type="ORF">PFICI_10862</name>
</gene>
<dbReference type="Proteomes" id="UP000030651">
    <property type="component" value="Unassembled WGS sequence"/>
</dbReference>
<dbReference type="Pfam" id="PF12311">
    <property type="entry name" value="DUF3632"/>
    <property type="match status" value="1"/>
</dbReference>
<dbReference type="InParanoid" id="W3WSY5"/>
<dbReference type="eggNOG" id="ENOG502RM4W">
    <property type="taxonomic scope" value="Eukaryota"/>
</dbReference>
<dbReference type="PANTHER" id="PTHR38797">
    <property type="entry name" value="NUCLEAR PORE COMPLEX PROTEIN NUP85-RELATED"/>
    <property type="match status" value="1"/>
</dbReference>
<evidence type="ECO:0000313" key="2">
    <source>
        <dbReference type="Proteomes" id="UP000030651"/>
    </source>
</evidence>
<proteinExistence type="predicted"/>
<organism evidence="1 2">
    <name type="scientific">Pestalotiopsis fici (strain W106-1 / CGMCC3.15140)</name>
    <dbReference type="NCBI Taxonomy" id="1229662"/>
    <lineage>
        <taxon>Eukaryota</taxon>
        <taxon>Fungi</taxon>
        <taxon>Dikarya</taxon>
        <taxon>Ascomycota</taxon>
        <taxon>Pezizomycotina</taxon>
        <taxon>Sordariomycetes</taxon>
        <taxon>Xylariomycetidae</taxon>
        <taxon>Amphisphaeriales</taxon>
        <taxon>Sporocadaceae</taxon>
        <taxon>Pestalotiopsis</taxon>
    </lineage>
</organism>
<dbReference type="RefSeq" id="XP_007837634.1">
    <property type="nucleotide sequence ID" value="XM_007839443.1"/>
</dbReference>
<accession>W3WSY5</accession>
<protein>
    <submittedName>
        <fullName evidence="1">Uncharacterized protein</fullName>
    </submittedName>
</protein>
<dbReference type="InterPro" id="IPR022085">
    <property type="entry name" value="OpdG"/>
</dbReference>
<dbReference type="HOGENOM" id="CLU_035263_2_1_1"/>
<evidence type="ECO:0000313" key="1">
    <source>
        <dbReference type="EMBL" id="ETS76988.1"/>
    </source>
</evidence>
<dbReference type="AlphaFoldDB" id="W3WSY5"/>
<name>W3WSY5_PESFW</name>
<dbReference type="PANTHER" id="PTHR38797:SF4">
    <property type="entry name" value="NUCLEAR PORE COMPLEX PROTEIN NUP85"/>
    <property type="match status" value="1"/>
</dbReference>
<dbReference type="OMA" id="PMSALAW"/>
<dbReference type="OrthoDB" id="3350591at2759"/>
<keyword evidence="2" id="KW-1185">Reference proteome</keyword>
<sequence length="280" mass="32408">MAEVQLGEGDPSHELYAELLPVYQCVNNFLRDTSCTADDTAATLTDASQWSQKTLEVYCWDLGWIWVSKILEIPALHPLLKRLIQLLYAIQKRPAPRGEDSDFWFCLPRFFGQLNELNSWRGLYDCVVDDPKDLYTAGEWASVNSFQSLWYNDQPLPVACEDVEGYSFFSPHPQHGLGMLRTALEITPKHVSLNQVVPAAAVWIVNAGRKFHERCRLNKDLGADRISRRPYQVPDEFYKGEDTYNLDRWKFWKSRFGELQNDETLEESTRQWAARAYTAM</sequence>
<dbReference type="EMBL" id="KI912116">
    <property type="protein sequence ID" value="ETS76988.1"/>
    <property type="molecule type" value="Genomic_DNA"/>
</dbReference>
<dbReference type="GeneID" id="19275875"/>
<reference evidence="2" key="1">
    <citation type="journal article" date="2015" name="BMC Genomics">
        <title>Genomic and transcriptomic analysis of the endophytic fungus Pestalotiopsis fici reveals its lifestyle and high potential for synthesis of natural products.</title>
        <authorList>
            <person name="Wang X."/>
            <person name="Zhang X."/>
            <person name="Liu L."/>
            <person name="Xiang M."/>
            <person name="Wang W."/>
            <person name="Sun X."/>
            <person name="Che Y."/>
            <person name="Guo L."/>
            <person name="Liu G."/>
            <person name="Guo L."/>
            <person name="Wang C."/>
            <person name="Yin W.B."/>
            <person name="Stadler M."/>
            <person name="Zhang X."/>
            <person name="Liu X."/>
        </authorList>
    </citation>
    <scope>NUCLEOTIDE SEQUENCE [LARGE SCALE GENOMIC DNA]</scope>
    <source>
        <strain evidence="2">W106-1 / CGMCC3.15140</strain>
    </source>
</reference>
<dbReference type="KEGG" id="pfy:PFICI_10862"/>